<evidence type="ECO:0000313" key="2">
    <source>
        <dbReference type="EMBL" id="CAD9352691.1"/>
    </source>
</evidence>
<dbReference type="EMBL" id="HBGN01035117">
    <property type="protein sequence ID" value="CAD9352691.1"/>
    <property type="molecule type" value="Transcribed_RNA"/>
</dbReference>
<gene>
    <name evidence="2" type="ORF">DBRI1063_LOCUS22596</name>
</gene>
<feature type="region of interest" description="Disordered" evidence="1">
    <location>
        <begin position="37"/>
        <end position="80"/>
    </location>
</feature>
<proteinExistence type="predicted"/>
<protein>
    <submittedName>
        <fullName evidence="2">Uncharacterized protein</fullName>
    </submittedName>
</protein>
<evidence type="ECO:0000256" key="1">
    <source>
        <dbReference type="SAM" id="MobiDB-lite"/>
    </source>
</evidence>
<feature type="compositionally biased region" description="Acidic residues" evidence="1">
    <location>
        <begin position="42"/>
        <end position="60"/>
    </location>
</feature>
<sequence>MTAIARCTAPMRGDDTSISSSISYECHPSLVSYEIMSKTEMLSDDEGDTSGEESDEEEEINSGSLSSQGLWQERPPNNAKDNIINTEISAVGCDSPGGIKGFLSRVASELSLSSVLENKPLEENGLQDEPIQVNRLQRSRESAIFRFERRAIDKGIKAGKIYRRMSLNMTPGHTTPPETSSFSFGGRRLSNTDALLVSSGDEGDGSVAASGIGCSMLQAPSSKQTRRSTLPPNL</sequence>
<organism evidence="2">
    <name type="scientific">Ditylum brightwellii</name>
    <dbReference type="NCBI Taxonomy" id="49249"/>
    <lineage>
        <taxon>Eukaryota</taxon>
        <taxon>Sar</taxon>
        <taxon>Stramenopiles</taxon>
        <taxon>Ochrophyta</taxon>
        <taxon>Bacillariophyta</taxon>
        <taxon>Mediophyceae</taxon>
        <taxon>Lithodesmiophycidae</taxon>
        <taxon>Lithodesmiales</taxon>
        <taxon>Lithodesmiaceae</taxon>
        <taxon>Ditylum</taxon>
    </lineage>
</organism>
<name>A0A7S1ZYK0_9STRA</name>
<reference evidence="2" key="1">
    <citation type="submission" date="2021-01" db="EMBL/GenBank/DDBJ databases">
        <authorList>
            <person name="Corre E."/>
            <person name="Pelletier E."/>
            <person name="Niang G."/>
            <person name="Scheremetjew M."/>
            <person name="Finn R."/>
            <person name="Kale V."/>
            <person name="Holt S."/>
            <person name="Cochrane G."/>
            <person name="Meng A."/>
            <person name="Brown T."/>
            <person name="Cohen L."/>
        </authorList>
    </citation>
    <scope>NUCLEOTIDE SEQUENCE</scope>
    <source>
        <strain evidence="2">Pop2</strain>
    </source>
</reference>
<feature type="region of interest" description="Disordered" evidence="1">
    <location>
        <begin position="1"/>
        <end position="20"/>
    </location>
</feature>
<accession>A0A7S1ZYK0</accession>
<dbReference type="AlphaFoldDB" id="A0A7S1ZYK0"/>